<keyword evidence="3" id="KW-0378">Hydrolase</keyword>
<evidence type="ECO:0000259" key="2">
    <source>
        <dbReference type="Pfam" id="PF13472"/>
    </source>
</evidence>
<keyword evidence="1" id="KW-0732">Signal</keyword>
<dbReference type="InterPro" id="IPR013830">
    <property type="entry name" value="SGNH_hydro"/>
</dbReference>
<dbReference type="PANTHER" id="PTHR30383">
    <property type="entry name" value="THIOESTERASE 1/PROTEASE 1/LYSOPHOSPHOLIPASE L1"/>
    <property type="match status" value="1"/>
</dbReference>
<keyword evidence="4" id="KW-1185">Reference proteome</keyword>
<dbReference type="SUPFAM" id="SSF52266">
    <property type="entry name" value="SGNH hydrolase"/>
    <property type="match status" value="1"/>
</dbReference>
<sequence length="227" mass="22992" precursor="true">MRPALARSLAFIPVLLLLASCSALGTHDAGSSPSAVPSPGSSTATVPAAPTVVSVLGDSHSGFPYSWYRLSVGDSLVPGTSPGVLSSHPGRTSVELRAWVGEATARGGVVLVQAGTNDILRDGSPPAAAAGGVELLVRDVLARHVRPILVSVPPSAAHPASTVQLNAILRAWAAVHAVPWLDVTTSVTAPDGTWLPGLSSDGVHANEAGGALMALAVRDQLPGLLRR</sequence>
<dbReference type="PANTHER" id="PTHR30383:SF5">
    <property type="entry name" value="SGNH HYDROLASE-TYPE ESTERASE DOMAIN-CONTAINING PROTEIN"/>
    <property type="match status" value="1"/>
</dbReference>
<reference evidence="3 4" key="1">
    <citation type="submission" date="2016-02" db="EMBL/GenBank/DDBJ databases">
        <title>Complete genome of Sinomonas atrocyanea KCTC 3377.</title>
        <authorList>
            <person name="Kim K.M."/>
        </authorList>
    </citation>
    <scope>NUCLEOTIDE SEQUENCE [LARGE SCALE GENOMIC DNA]</scope>
    <source>
        <strain evidence="3 4">KCTC 3377</strain>
    </source>
</reference>
<accession>A0A127A296</accession>
<protein>
    <submittedName>
        <fullName evidence="3">Putative hydrolase</fullName>
    </submittedName>
</protein>
<dbReference type="RefSeq" id="WP_066499273.1">
    <property type="nucleotide sequence ID" value="NZ_BJMO01000081.1"/>
</dbReference>
<dbReference type="Gene3D" id="3.40.50.1110">
    <property type="entry name" value="SGNH hydrolase"/>
    <property type="match status" value="1"/>
</dbReference>
<dbReference type="PROSITE" id="PS51257">
    <property type="entry name" value="PROKAR_LIPOPROTEIN"/>
    <property type="match status" value="1"/>
</dbReference>
<feature type="signal peptide" evidence="1">
    <location>
        <begin position="1"/>
        <end position="25"/>
    </location>
</feature>
<dbReference type="InterPro" id="IPR036514">
    <property type="entry name" value="SGNH_hydro_sf"/>
</dbReference>
<dbReference type="EMBL" id="CP014518">
    <property type="protein sequence ID" value="AMM33559.1"/>
    <property type="molecule type" value="Genomic_DNA"/>
</dbReference>
<feature type="domain" description="SGNH hydrolase-type esterase" evidence="2">
    <location>
        <begin position="84"/>
        <end position="210"/>
    </location>
</feature>
<evidence type="ECO:0000313" key="3">
    <source>
        <dbReference type="EMBL" id="AMM33559.1"/>
    </source>
</evidence>
<dbReference type="AlphaFoldDB" id="A0A127A296"/>
<dbReference type="InterPro" id="IPR051532">
    <property type="entry name" value="Ester_Hydrolysis_Enzymes"/>
</dbReference>
<dbReference type="Proteomes" id="UP000070134">
    <property type="component" value="Chromosome"/>
</dbReference>
<dbReference type="GO" id="GO:0004622">
    <property type="term" value="F:phosphatidylcholine lysophospholipase activity"/>
    <property type="evidence" value="ECO:0007669"/>
    <property type="project" value="TreeGrafter"/>
</dbReference>
<organism evidence="3 4">
    <name type="scientific">Sinomonas atrocyanea</name>
    <dbReference type="NCBI Taxonomy" id="37927"/>
    <lineage>
        <taxon>Bacteria</taxon>
        <taxon>Bacillati</taxon>
        <taxon>Actinomycetota</taxon>
        <taxon>Actinomycetes</taxon>
        <taxon>Micrococcales</taxon>
        <taxon>Micrococcaceae</taxon>
        <taxon>Sinomonas</taxon>
    </lineage>
</organism>
<dbReference type="KEGG" id="satk:SA2016_2894"/>
<name>A0A127A296_9MICC</name>
<dbReference type="Pfam" id="PF13472">
    <property type="entry name" value="Lipase_GDSL_2"/>
    <property type="match status" value="1"/>
</dbReference>
<gene>
    <name evidence="3" type="ORF">SA2016_2894</name>
</gene>
<dbReference type="STRING" id="37927.SA2016_2894"/>
<dbReference type="OrthoDB" id="5122168at2"/>
<evidence type="ECO:0000256" key="1">
    <source>
        <dbReference type="SAM" id="SignalP"/>
    </source>
</evidence>
<evidence type="ECO:0000313" key="4">
    <source>
        <dbReference type="Proteomes" id="UP000070134"/>
    </source>
</evidence>
<feature type="chain" id="PRO_5039427467" evidence="1">
    <location>
        <begin position="26"/>
        <end position="227"/>
    </location>
</feature>
<proteinExistence type="predicted"/>